<sequence length="151" mass="16087">MSTATLNVSHQQPLAERAQALDLSAHAHWLIRLPFASVFLFHAVGKFADMAAFAGMMELPLFVAWLVALAELGTGLGVLIGGVLRNGLVTRLAGLASVPVLVGAIAMVHWGQWSFVPSDSHPMGGMEFQVLLLAIGLWFALTGNASARRSR</sequence>
<evidence type="ECO:0008006" key="8">
    <source>
        <dbReference type="Google" id="ProtNLM"/>
    </source>
</evidence>
<accession>A0AAJ0X8X1</accession>
<evidence type="ECO:0000256" key="5">
    <source>
        <dbReference type="SAM" id="Phobius"/>
    </source>
</evidence>
<evidence type="ECO:0000313" key="6">
    <source>
        <dbReference type="EMBL" id="MBK1703430.1"/>
    </source>
</evidence>
<dbReference type="GO" id="GO:0016020">
    <property type="term" value="C:membrane"/>
    <property type="evidence" value="ECO:0007669"/>
    <property type="project" value="UniProtKB-SubCell"/>
</dbReference>
<gene>
    <name evidence="6" type="ORF">CKO40_02400</name>
</gene>
<feature type="transmembrane region" description="Helical" evidence="5">
    <location>
        <begin position="92"/>
        <end position="110"/>
    </location>
</feature>
<keyword evidence="4 5" id="KW-0472">Membrane</keyword>
<dbReference type="RefSeq" id="WP_200344402.1">
    <property type="nucleotide sequence ID" value="NZ_NRSJ01000003.1"/>
</dbReference>
<reference evidence="6" key="2">
    <citation type="journal article" date="2020" name="Microorganisms">
        <title>Osmotic Adaptation and Compatible Solute Biosynthesis of Phototrophic Bacteria as Revealed from Genome Analyses.</title>
        <authorList>
            <person name="Imhoff J.F."/>
            <person name="Rahn T."/>
            <person name="Kunzel S."/>
            <person name="Keller A."/>
            <person name="Neulinger S.C."/>
        </authorList>
    </citation>
    <scope>NUCLEOTIDE SEQUENCE</scope>
    <source>
        <strain evidence="6">DSM 11080</strain>
    </source>
</reference>
<comment type="subcellular location">
    <subcellularLocation>
        <location evidence="1">Membrane</location>
        <topology evidence="1">Multi-pass membrane protein</topology>
    </subcellularLocation>
</comment>
<keyword evidence="2 5" id="KW-0812">Transmembrane</keyword>
<protein>
    <recommendedName>
        <fullName evidence="8">DoxX family protein</fullName>
    </recommendedName>
</protein>
<feature type="transmembrane region" description="Helical" evidence="5">
    <location>
        <begin position="60"/>
        <end position="80"/>
    </location>
</feature>
<evidence type="ECO:0000256" key="3">
    <source>
        <dbReference type="ARBA" id="ARBA00022989"/>
    </source>
</evidence>
<evidence type="ECO:0000256" key="4">
    <source>
        <dbReference type="ARBA" id="ARBA00023136"/>
    </source>
</evidence>
<dbReference type="AlphaFoldDB" id="A0AAJ0X8X1"/>
<keyword evidence="7" id="KW-1185">Reference proteome</keyword>
<dbReference type="EMBL" id="NRSJ01000003">
    <property type="protein sequence ID" value="MBK1703430.1"/>
    <property type="molecule type" value="Genomic_DNA"/>
</dbReference>
<reference evidence="6" key="1">
    <citation type="submission" date="2017-08" db="EMBL/GenBank/DDBJ databases">
        <authorList>
            <person name="Imhoff J.F."/>
            <person name="Rahn T."/>
            <person name="Kuenzel S."/>
            <person name="Neulinger S.C."/>
        </authorList>
    </citation>
    <scope>NUCLEOTIDE SEQUENCE</scope>
    <source>
        <strain evidence="6">DSM 11080</strain>
    </source>
</reference>
<name>A0AAJ0X8X1_9GAMM</name>
<dbReference type="Pfam" id="PF07681">
    <property type="entry name" value="DoxX"/>
    <property type="match status" value="1"/>
</dbReference>
<keyword evidence="3 5" id="KW-1133">Transmembrane helix</keyword>
<proteinExistence type="predicted"/>
<feature type="transmembrane region" description="Helical" evidence="5">
    <location>
        <begin position="130"/>
        <end position="147"/>
    </location>
</feature>
<dbReference type="InterPro" id="IPR032808">
    <property type="entry name" value="DoxX"/>
</dbReference>
<dbReference type="Proteomes" id="UP001296776">
    <property type="component" value="Unassembled WGS sequence"/>
</dbReference>
<comment type="caution">
    <text evidence="6">The sequence shown here is derived from an EMBL/GenBank/DDBJ whole genome shotgun (WGS) entry which is preliminary data.</text>
</comment>
<feature type="transmembrane region" description="Helical" evidence="5">
    <location>
        <begin position="29"/>
        <end position="48"/>
    </location>
</feature>
<organism evidence="6 7">
    <name type="scientific">Halochromatium glycolicum</name>
    <dbReference type="NCBI Taxonomy" id="85075"/>
    <lineage>
        <taxon>Bacteria</taxon>
        <taxon>Pseudomonadati</taxon>
        <taxon>Pseudomonadota</taxon>
        <taxon>Gammaproteobacteria</taxon>
        <taxon>Chromatiales</taxon>
        <taxon>Chromatiaceae</taxon>
        <taxon>Halochromatium</taxon>
    </lineage>
</organism>
<evidence type="ECO:0000256" key="2">
    <source>
        <dbReference type="ARBA" id="ARBA00022692"/>
    </source>
</evidence>
<evidence type="ECO:0000256" key="1">
    <source>
        <dbReference type="ARBA" id="ARBA00004141"/>
    </source>
</evidence>
<evidence type="ECO:0000313" key="7">
    <source>
        <dbReference type="Proteomes" id="UP001296776"/>
    </source>
</evidence>